<evidence type="ECO:0000313" key="2">
    <source>
        <dbReference type="EMBL" id="MCR1900029.1"/>
    </source>
</evidence>
<keyword evidence="1" id="KW-1133">Transmembrane helix</keyword>
<dbReference type="Proteomes" id="UP001205748">
    <property type="component" value="Unassembled WGS sequence"/>
</dbReference>
<dbReference type="EMBL" id="JANKAS010000017">
    <property type="protein sequence ID" value="MCR1900029.1"/>
    <property type="molecule type" value="Genomic_DNA"/>
</dbReference>
<keyword evidence="1" id="KW-0472">Membrane</keyword>
<evidence type="ECO:0000256" key="1">
    <source>
        <dbReference type="SAM" id="Phobius"/>
    </source>
</evidence>
<gene>
    <name evidence="2" type="ORF">NSA47_13755</name>
</gene>
<comment type="caution">
    <text evidence="2">The sequence shown here is derived from an EMBL/GenBank/DDBJ whole genome shotgun (WGS) entry which is preliminary data.</text>
</comment>
<feature type="transmembrane region" description="Helical" evidence="1">
    <location>
        <begin position="58"/>
        <end position="77"/>
    </location>
</feature>
<organism evidence="2 3">
    <name type="scientific">Irregularibacter muris</name>
    <dbReference type="NCBI Taxonomy" id="1796619"/>
    <lineage>
        <taxon>Bacteria</taxon>
        <taxon>Bacillati</taxon>
        <taxon>Bacillota</taxon>
        <taxon>Clostridia</taxon>
        <taxon>Eubacteriales</taxon>
        <taxon>Eubacteriaceae</taxon>
        <taxon>Irregularibacter</taxon>
    </lineage>
</organism>
<evidence type="ECO:0008006" key="4">
    <source>
        <dbReference type="Google" id="ProtNLM"/>
    </source>
</evidence>
<proteinExistence type="predicted"/>
<feature type="transmembrane region" description="Helical" evidence="1">
    <location>
        <begin position="37"/>
        <end position="52"/>
    </location>
</feature>
<protein>
    <recommendedName>
        <fullName evidence="4">Holin</fullName>
    </recommendedName>
</protein>
<reference evidence="2" key="1">
    <citation type="submission" date="2022-07" db="EMBL/GenBank/DDBJ databases">
        <title>Enhanced cultured diversity of the mouse gut microbiota enables custom-made synthetic communities.</title>
        <authorList>
            <person name="Afrizal A."/>
        </authorList>
    </citation>
    <scope>NUCLEOTIDE SEQUENCE</scope>
    <source>
        <strain evidence="2">DSM 28593</strain>
    </source>
</reference>
<sequence>MNEIFDVFSKASIFVPLMIALAKLAQMIKLPRKWTPIWNLIIGIVISIIYVYPENFKISILVGIMLGLSASGLYSGVKNTTQAILSRE</sequence>
<keyword evidence="3" id="KW-1185">Reference proteome</keyword>
<name>A0AAE3L382_9FIRM</name>
<keyword evidence="1" id="KW-0812">Transmembrane</keyword>
<accession>A0AAE3L382</accession>
<dbReference type="AlphaFoldDB" id="A0AAE3L382"/>
<evidence type="ECO:0000313" key="3">
    <source>
        <dbReference type="Proteomes" id="UP001205748"/>
    </source>
</evidence>
<dbReference type="RefSeq" id="WP_257532939.1">
    <property type="nucleotide sequence ID" value="NZ_JANKAS010000017.1"/>
</dbReference>